<sequence length="803" mass="88118">MDIHHGGKRSFEAADKERKFPMFRSQSVRDLARSYKRLSGGSRRRSKSEIRGRVFVSEEQPFTMETKSIKIEESELKAWSTDATALVAHSSNATHSCFVSWGEALWLGGMGGSTLALCHGGKHSGLVAWGEALWLGVMGGSTLAWCHRRKHSGLVSWREALWLGVMGGSTLALCHGGKHSGLVSWGEALWLGVMGGSTLALCHGGKHSGLVAWGEARPQVEPGCDSDEEVFWGPITAREILISNGLKKKTKLGYSSECGERQQGSGFWSVQVPLTDVSKLRTATQEADSLDADETSDTSSTIGVYGDPKNSTSTNSLDYESENSILDFINNENNMERSSQEISQRRPTYSHDSSKCISEAILAEGNKTSTNKSIEDDLEATTISLNEDYDKNEAEVIFVDSNGSLNTSEYELNDHTCSQSPDLLSFTDPLKLSKVAGKFLVDSDNTHTQVRGCLGDVAEKNLISDTSSCSPSEENGNVSKRFDSLDNSKQVDEIHHDTFYSRDEIHHDTFYSHDDIDEDSEDNLNDTMLEMEMMMNQGLDYMFGKENEAPLVADPSYSPANINASINSESKFTLTNAYNSSKNVALAQSPLLEAKSSNILCKHDGDTFKLPTTPKIKSTNAEEVKHNKKGLKFNEILSPVGAYIKNVPTPTLVKNIKLKLRKEDQSFTKETIKTTGPDEWVKPSAVPKKKIEGQSTAQVLPLVSYNRTTAVTHKETPSKQLPKLSDNMKKLMLNSGPAIVIKHKGRIHFSPHHSPNVAVHSTEADVSMLVSKPAITRERAIARNACSKASPPKLTSCAETDES</sequence>
<gene>
    <name evidence="2" type="ORF">TGEB3V08_LOCUS1539</name>
</gene>
<evidence type="ECO:0000256" key="1">
    <source>
        <dbReference type="SAM" id="MobiDB-lite"/>
    </source>
</evidence>
<dbReference type="EMBL" id="OE839468">
    <property type="protein sequence ID" value="CAD7587331.1"/>
    <property type="molecule type" value="Genomic_DNA"/>
</dbReference>
<evidence type="ECO:0000313" key="2">
    <source>
        <dbReference type="EMBL" id="CAD7587331.1"/>
    </source>
</evidence>
<reference evidence="2" key="1">
    <citation type="submission" date="2020-11" db="EMBL/GenBank/DDBJ databases">
        <authorList>
            <person name="Tran Van P."/>
        </authorList>
    </citation>
    <scope>NUCLEOTIDE SEQUENCE</scope>
</reference>
<accession>A0A7R9JQD4</accession>
<proteinExistence type="predicted"/>
<organism evidence="2">
    <name type="scientific">Timema genevievae</name>
    <name type="common">Walking stick</name>
    <dbReference type="NCBI Taxonomy" id="629358"/>
    <lineage>
        <taxon>Eukaryota</taxon>
        <taxon>Metazoa</taxon>
        <taxon>Ecdysozoa</taxon>
        <taxon>Arthropoda</taxon>
        <taxon>Hexapoda</taxon>
        <taxon>Insecta</taxon>
        <taxon>Pterygota</taxon>
        <taxon>Neoptera</taxon>
        <taxon>Polyneoptera</taxon>
        <taxon>Phasmatodea</taxon>
        <taxon>Timematodea</taxon>
        <taxon>Timematoidea</taxon>
        <taxon>Timematidae</taxon>
        <taxon>Timema</taxon>
    </lineage>
</organism>
<dbReference type="AlphaFoldDB" id="A0A7R9JQD4"/>
<name>A0A7R9JQD4_TIMGE</name>
<feature type="region of interest" description="Disordered" evidence="1">
    <location>
        <begin position="283"/>
        <end position="317"/>
    </location>
</feature>
<protein>
    <submittedName>
        <fullName evidence="2">Uncharacterized protein</fullName>
    </submittedName>
</protein>